<dbReference type="Pfam" id="PF08284">
    <property type="entry name" value="RVP_2"/>
    <property type="match status" value="1"/>
</dbReference>
<dbReference type="CDD" id="cd00303">
    <property type="entry name" value="retropepsin_like"/>
    <property type="match status" value="1"/>
</dbReference>
<dbReference type="SUPFAM" id="SSF56112">
    <property type="entry name" value="Protein kinase-like (PK-like)"/>
    <property type="match status" value="1"/>
</dbReference>
<protein>
    <submittedName>
        <fullName evidence="4">Mitochondrial protein</fullName>
    </submittedName>
</protein>
<dbReference type="SUPFAM" id="SSF50630">
    <property type="entry name" value="Acid proteases"/>
    <property type="match status" value="1"/>
</dbReference>
<evidence type="ECO:0000259" key="3">
    <source>
        <dbReference type="Pfam" id="PF00069"/>
    </source>
</evidence>
<keyword evidence="2" id="KW-0067">ATP-binding</keyword>
<name>A0ABQ5FMV7_9ASTR</name>
<evidence type="ECO:0000256" key="2">
    <source>
        <dbReference type="ARBA" id="ARBA00022840"/>
    </source>
</evidence>
<evidence type="ECO:0000313" key="4">
    <source>
        <dbReference type="EMBL" id="GJT64630.1"/>
    </source>
</evidence>
<keyword evidence="1" id="KW-0547">Nucleotide-binding</keyword>
<reference evidence="4" key="2">
    <citation type="submission" date="2022-01" db="EMBL/GenBank/DDBJ databases">
        <authorList>
            <person name="Yamashiro T."/>
            <person name="Shiraishi A."/>
            <person name="Satake H."/>
            <person name="Nakayama K."/>
        </authorList>
    </citation>
    <scope>NUCLEOTIDE SEQUENCE</scope>
</reference>
<dbReference type="Gene3D" id="2.40.70.10">
    <property type="entry name" value="Acid Proteases"/>
    <property type="match status" value="1"/>
</dbReference>
<accession>A0ABQ5FMV7</accession>
<sequence>MTCATSSIVAHNREIRRSALNSETNEHVAIKKIANAFDNKIDAKRTLREIKLLRHMDHENVVAIRDIIPPPDRMAFNEVYVAYELMDTDLHQIIRSNQSLSEEYCQVLDEINLTFLSISAMVAVAVAGAVRTRSKQEQLAGAEILMACKVQLLFASSINTWELTSGEQGSNYNRRPPMSKEGAFPRGIVIGKFRKDGHKDKVVGADKLSIKRMSEADYADKKAKGLCFRCDGKFAPGHRCLENSLRVMLIPENKDEEESGDEDQEQSVVGITNTHTTKLRGNIHGFEVVVLIDSGATHNFLSVKLVDPLSFKVNGTHETGVILGNGKLEKSVGICHGVQLQLPWLVVIDDFYPLELGSMDVILGMKWLRVGDTRVNWRKLTMTFQFAGEQVTLNDVAGLHRGATSLRALA</sequence>
<proteinExistence type="predicted"/>
<gene>
    <name evidence="4" type="ORF">Tco_1016110</name>
</gene>
<dbReference type="InterPro" id="IPR021109">
    <property type="entry name" value="Peptidase_aspartic_dom_sf"/>
</dbReference>
<dbReference type="InterPro" id="IPR011009">
    <property type="entry name" value="Kinase-like_dom_sf"/>
</dbReference>
<comment type="caution">
    <text evidence="4">The sequence shown here is derived from an EMBL/GenBank/DDBJ whole genome shotgun (WGS) entry which is preliminary data.</text>
</comment>
<feature type="domain" description="Protein kinase" evidence="3">
    <location>
        <begin position="18"/>
        <end position="106"/>
    </location>
</feature>
<dbReference type="InterPro" id="IPR050117">
    <property type="entry name" value="MAPK"/>
</dbReference>
<evidence type="ECO:0000256" key="1">
    <source>
        <dbReference type="ARBA" id="ARBA00022741"/>
    </source>
</evidence>
<dbReference type="Gene3D" id="3.30.200.20">
    <property type="entry name" value="Phosphorylase Kinase, domain 1"/>
    <property type="match status" value="1"/>
</dbReference>
<keyword evidence="5" id="KW-1185">Reference proteome</keyword>
<dbReference type="Pfam" id="PF00069">
    <property type="entry name" value="Pkinase"/>
    <property type="match status" value="1"/>
</dbReference>
<dbReference type="Gene3D" id="1.10.510.10">
    <property type="entry name" value="Transferase(Phosphotransferase) domain 1"/>
    <property type="match status" value="1"/>
</dbReference>
<evidence type="ECO:0000313" key="5">
    <source>
        <dbReference type="Proteomes" id="UP001151760"/>
    </source>
</evidence>
<dbReference type="PANTHER" id="PTHR24055">
    <property type="entry name" value="MITOGEN-ACTIVATED PROTEIN KINASE"/>
    <property type="match status" value="1"/>
</dbReference>
<reference evidence="4" key="1">
    <citation type="journal article" date="2022" name="Int. J. Mol. Sci.">
        <title>Draft Genome of Tanacetum Coccineum: Genomic Comparison of Closely Related Tanacetum-Family Plants.</title>
        <authorList>
            <person name="Yamashiro T."/>
            <person name="Shiraishi A."/>
            <person name="Nakayama K."/>
            <person name="Satake H."/>
        </authorList>
    </citation>
    <scope>NUCLEOTIDE SEQUENCE</scope>
</reference>
<organism evidence="4 5">
    <name type="scientific">Tanacetum coccineum</name>
    <dbReference type="NCBI Taxonomy" id="301880"/>
    <lineage>
        <taxon>Eukaryota</taxon>
        <taxon>Viridiplantae</taxon>
        <taxon>Streptophyta</taxon>
        <taxon>Embryophyta</taxon>
        <taxon>Tracheophyta</taxon>
        <taxon>Spermatophyta</taxon>
        <taxon>Magnoliopsida</taxon>
        <taxon>eudicotyledons</taxon>
        <taxon>Gunneridae</taxon>
        <taxon>Pentapetalae</taxon>
        <taxon>asterids</taxon>
        <taxon>campanulids</taxon>
        <taxon>Asterales</taxon>
        <taxon>Asteraceae</taxon>
        <taxon>Asteroideae</taxon>
        <taxon>Anthemideae</taxon>
        <taxon>Anthemidinae</taxon>
        <taxon>Tanacetum</taxon>
    </lineage>
</organism>
<dbReference type="EMBL" id="BQNB010017562">
    <property type="protein sequence ID" value="GJT64630.1"/>
    <property type="molecule type" value="Genomic_DNA"/>
</dbReference>
<dbReference type="Proteomes" id="UP001151760">
    <property type="component" value="Unassembled WGS sequence"/>
</dbReference>
<dbReference type="InterPro" id="IPR000719">
    <property type="entry name" value="Prot_kinase_dom"/>
</dbReference>